<gene>
    <name evidence="1" type="ORF">PoB_004653200</name>
</gene>
<evidence type="ECO:0000313" key="2">
    <source>
        <dbReference type="Proteomes" id="UP000735302"/>
    </source>
</evidence>
<name>A0AAV4BM73_9GAST</name>
<evidence type="ECO:0000313" key="1">
    <source>
        <dbReference type="EMBL" id="GFO20027.1"/>
    </source>
</evidence>
<comment type="caution">
    <text evidence="1">The sequence shown here is derived from an EMBL/GenBank/DDBJ whole genome shotgun (WGS) entry which is preliminary data.</text>
</comment>
<reference evidence="1 2" key="1">
    <citation type="journal article" date="2021" name="Elife">
        <title>Chloroplast acquisition without the gene transfer in kleptoplastic sea slugs, Plakobranchus ocellatus.</title>
        <authorList>
            <person name="Maeda T."/>
            <person name="Takahashi S."/>
            <person name="Yoshida T."/>
            <person name="Shimamura S."/>
            <person name="Takaki Y."/>
            <person name="Nagai Y."/>
            <person name="Toyoda A."/>
            <person name="Suzuki Y."/>
            <person name="Arimoto A."/>
            <person name="Ishii H."/>
            <person name="Satoh N."/>
            <person name="Nishiyama T."/>
            <person name="Hasebe M."/>
            <person name="Maruyama T."/>
            <person name="Minagawa J."/>
            <person name="Obokata J."/>
            <person name="Shigenobu S."/>
        </authorList>
    </citation>
    <scope>NUCLEOTIDE SEQUENCE [LARGE SCALE GENOMIC DNA]</scope>
</reference>
<organism evidence="1 2">
    <name type="scientific">Plakobranchus ocellatus</name>
    <dbReference type="NCBI Taxonomy" id="259542"/>
    <lineage>
        <taxon>Eukaryota</taxon>
        <taxon>Metazoa</taxon>
        <taxon>Spiralia</taxon>
        <taxon>Lophotrochozoa</taxon>
        <taxon>Mollusca</taxon>
        <taxon>Gastropoda</taxon>
        <taxon>Heterobranchia</taxon>
        <taxon>Euthyneura</taxon>
        <taxon>Panpulmonata</taxon>
        <taxon>Sacoglossa</taxon>
        <taxon>Placobranchoidea</taxon>
        <taxon>Plakobranchidae</taxon>
        <taxon>Plakobranchus</taxon>
    </lineage>
</organism>
<dbReference type="EMBL" id="BLXT01005122">
    <property type="protein sequence ID" value="GFO20027.1"/>
    <property type="molecule type" value="Genomic_DNA"/>
</dbReference>
<accession>A0AAV4BM73</accession>
<keyword evidence="2" id="KW-1185">Reference proteome</keyword>
<dbReference type="Proteomes" id="UP000735302">
    <property type="component" value="Unassembled WGS sequence"/>
</dbReference>
<sequence length="91" mass="9910">MIRMGHFDGTAWNEKIVEMKTYRFKSLNLKVQSVVYFTNKSILVRNRINGGPDSFGGVDGTVASESALRSAGTLLSWVRAPPSAPRPDGGP</sequence>
<protein>
    <submittedName>
        <fullName evidence="1">Uncharacterized protein</fullName>
    </submittedName>
</protein>
<proteinExistence type="predicted"/>
<dbReference type="AlphaFoldDB" id="A0AAV4BM73"/>